<dbReference type="GO" id="GO:0039620">
    <property type="term" value="C:T=7 icosahedral viral capsid"/>
    <property type="evidence" value="ECO:0007669"/>
    <property type="project" value="UniProtKB-UniRule"/>
</dbReference>
<dbReference type="InterPro" id="IPR002210">
    <property type="entry name" value="Capsid_L1_Papillomavir"/>
</dbReference>
<comment type="function">
    <text evidence="7 8">Forms an icosahedral capsid with a T=7 symmetry and a 50 nm diameter. The capsid is composed of 72 pentamers linked to each other by disulfide bonds and associated with L2 proteins. Binds to heparan sulfate proteoglycans on cell surface of basal layer keratinocytes to provide initial virion attachment. This binding mediates a conformational change in the virus capsid that facilitates efficient infection. The virion enters the host cell via endocytosis. During virus trafficking, L1 protein dissociates from the viral DNA and the genomic DNA is released to the host nucleus. The virion assembly takes place within the cell nucleus. Encapsulates the genomic DNA together with protein L2.</text>
</comment>
<dbReference type="GO" id="GO:0075509">
    <property type="term" value="P:endocytosis involved in viral entry into host cell"/>
    <property type="evidence" value="ECO:0007669"/>
    <property type="project" value="UniProtKB-KW"/>
</dbReference>
<name>A0A6B9WFC5_9PAPI</name>
<proteinExistence type="inferred from homology"/>
<keyword evidence="4 7" id="KW-0946">Virion</keyword>
<evidence type="ECO:0000256" key="4">
    <source>
        <dbReference type="ARBA" id="ARBA00022844"/>
    </source>
</evidence>
<evidence type="ECO:0000313" key="11">
    <source>
        <dbReference type="Proteomes" id="UP001239387"/>
    </source>
</evidence>
<keyword evidence="7" id="KW-1164">Virus endocytosis by host</keyword>
<dbReference type="Proteomes" id="UP001239387">
    <property type="component" value="Segment"/>
</dbReference>
<keyword evidence="1 7" id="KW-0167">Capsid protein</keyword>
<evidence type="ECO:0000256" key="1">
    <source>
        <dbReference type="ARBA" id="ARBA00022561"/>
    </source>
</evidence>
<evidence type="ECO:0000256" key="8">
    <source>
        <dbReference type="RuleBase" id="RU361248"/>
    </source>
</evidence>
<evidence type="ECO:0000256" key="6">
    <source>
        <dbReference type="ARBA" id="ARBA00023296"/>
    </source>
</evidence>
<organism evidence="10 11">
    <name type="scientific">Felis catus papillomavirus 6</name>
    <dbReference type="NCBI Taxonomy" id="2704502"/>
    <lineage>
        <taxon>Viruses</taxon>
        <taxon>Monodnaviria</taxon>
        <taxon>Shotokuvirae</taxon>
        <taxon>Cossaviricota</taxon>
        <taxon>Papovaviricetes</taxon>
        <taxon>Zurhausenvirales</taxon>
        <taxon>Papillomaviridae</taxon>
    </lineage>
</organism>
<feature type="region of interest" description="Disordered" evidence="9">
    <location>
        <begin position="466"/>
        <end position="496"/>
    </location>
</feature>
<evidence type="ECO:0000313" key="10">
    <source>
        <dbReference type="EMBL" id="QHQ97059.1"/>
    </source>
</evidence>
<dbReference type="InterPro" id="IPR036973">
    <property type="entry name" value="Capsid_L1_sf_Papillomavir"/>
</dbReference>
<sequence length="496" mass="55906">MSSYWVQPQTKLYLPPPTPVAKVMSTDDFVIPTAHFYHGGSERLLTVGNPFYPVTEGGKVIVPHVSGNHYRVFRVTFPDPNKFALTDPNIYDPETERLVWTLRGIQVGRGGPLGVSNTGHPLYNKYKDTENPTAYNQSSDDERQNVSVDPKQIQMIVVGCVPCKGEHWDKATPCEAGAKGDCPPIQLVSTDIQDGDMCDIGYGAMNFRDLQEDKSGVPLEISQSICKWPDFFQMENDQYGDAMFFHGRREQMYCRHMWTRQGVTGEKIPDGMVIPGKAPQRQDLLVNYSATPSGSLVTSDAQLFNRPYWLQHAQGKNNGVLWGNNLFVTVVDNTRNCNFTISMLTEEMTNFDPTKVKQYTRHTEAFEISVILELCKVKLEGAVLAHINTMNPDVLEEWNLGFVPPPQNTLETTYRDITSKATMCPTAVPEKDKEDPYSKLNFWLVDLKEKLSTELDQFPLGRKFLHQTGLGQRSQGGTKRSSKSTTRHAAKRKRAN</sequence>
<keyword evidence="5 7" id="KW-0426">Late protein</keyword>
<dbReference type="InterPro" id="IPR011222">
    <property type="entry name" value="dsDNA_vir_gr_I_capsid"/>
</dbReference>
<evidence type="ECO:0000256" key="9">
    <source>
        <dbReference type="SAM" id="MobiDB-lite"/>
    </source>
</evidence>
<dbReference type="PRINTS" id="PR00865">
    <property type="entry name" value="HPVCAPSIDL1"/>
</dbReference>
<accession>A0A6B9WFC5</accession>
<feature type="compositionally biased region" description="Basic residues" evidence="9">
    <location>
        <begin position="480"/>
        <end position="496"/>
    </location>
</feature>
<evidence type="ECO:0000256" key="5">
    <source>
        <dbReference type="ARBA" id="ARBA00022921"/>
    </source>
</evidence>
<dbReference type="SUPFAM" id="SSF88648">
    <property type="entry name" value="Group I dsDNA viruses"/>
    <property type="match status" value="1"/>
</dbReference>
<keyword evidence="7" id="KW-1048">Host nucleus</keyword>
<dbReference type="GO" id="GO:0042025">
    <property type="term" value="C:host cell nucleus"/>
    <property type="evidence" value="ECO:0007669"/>
    <property type="project" value="UniProtKB-SubCell"/>
</dbReference>
<comment type="subcellular location">
    <subcellularLocation>
        <location evidence="7">Virion</location>
    </subcellularLocation>
    <subcellularLocation>
        <location evidence="7">Host nucleus</location>
    </subcellularLocation>
</comment>
<dbReference type="Gene3D" id="2.60.175.20">
    <property type="entry name" value="Major capsid L1 (late) superfamily, Papillomavirus"/>
    <property type="match status" value="2"/>
</dbReference>
<keyword evidence="6 7" id="KW-1160">Virus entry into host cell</keyword>
<gene>
    <name evidence="7 8" type="primary">L1</name>
</gene>
<dbReference type="Pfam" id="PF00500">
    <property type="entry name" value="Late_protein_L1"/>
    <property type="match status" value="1"/>
</dbReference>
<evidence type="ECO:0000256" key="3">
    <source>
        <dbReference type="ARBA" id="ARBA00022804"/>
    </source>
</evidence>
<dbReference type="GO" id="GO:0019062">
    <property type="term" value="P:virion attachment to host cell"/>
    <property type="evidence" value="ECO:0007669"/>
    <property type="project" value="UniProtKB-UniRule"/>
</dbReference>
<feature type="compositionally biased region" description="Polar residues" evidence="9">
    <location>
        <begin position="469"/>
        <end position="479"/>
    </location>
</feature>
<keyword evidence="2 7" id="KW-0945">Host-virus interaction</keyword>
<dbReference type="GO" id="GO:0005198">
    <property type="term" value="F:structural molecule activity"/>
    <property type="evidence" value="ECO:0007669"/>
    <property type="project" value="UniProtKB-UniRule"/>
</dbReference>
<keyword evidence="3 7" id="KW-1161">Viral attachment to host cell</keyword>
<reference evidence="10" key="1">
    <citation type="journal article" date="2020" name="Viruses">
        <title>Identification of A Novel Papillomavirus Associated with Squamous Cell Carcinoma in A Domestic Cat.</title>
        <authorList>
            <person name="Carrai M."/>
            <person name="Van Brussel K."/>
            <person name="Shi M."/>
            <person name="Li C.X."/>
            <person name="Chang W.S."/>
            <person name="Munday J.S."/>
            <person name="Voss K."/>
            <person name="McLuckie A."/>
            <person name="Taylor D."/>
            <person name="Laws A."/>
            <person name="Holmes E.C."/>
            <person name="Barrs V.R."/>
            <person name="Beatty J.A."/>
        </authorList>
    </citation>
    <scope>NUCLEOTIDE SEQUENCE</scope>
</reference>
<protein>
    <recommendedName>
        <fullName evidence="7 8">Major capsid protein L1</fullName>
    </recommendedName>
</protein>
<keyword evidence="7" id="KW-1015">Disulfide bond</keyword>
<comment type="subunit">
    <text evidence="7">Self-assembles into homopentamers. The capsid has an icosahedral symmetry and consists of 72 capsomers, with each capsomer being a pentamer of L1. Interacts with the minor capsid protein L2; this interaction is necessary for viral genome encapsidation. Interacts with protein E2; this interaction enhances E2-dependent replication and transcription activation.</text>
</comment>
<dbReference type="HAMAP" id="MF_04002">
    <property type="entry name" value="PPV_L1"/>
    <property type="match status" value="1"/>
</dbReference>
<feature type="disulfide bond" description="Interchain (with Cys-174)" evidence="7">
    <location>
        <position position="424"/>
    </location>
</feature>
<evidence type="ECO:0000256" key="2">
    <source>
        <dbReference type="ARBA" id="ARBA00022581"/>
    </source>
</evidence>
<evidence type="ECO:0000256" key="7">
    <source>
        <dbReference type="HAMAP-Rule" id="MF_04002"/>
    </source>
</evidence>
<comment type="similarity">
    <text evidence="7 8">Belongs to the papillomaviridae L1 protein family.</text>
</comment>
<keyword evidence="8" id="KW-1145">T=7 icosahedral capsid protein</keyword>
<dbReference type="EMBL" id="MN857145">
    <property type="protein sequence ID" value="QHQ97059.1"/>
    <property type="molecule type" value="Genomic_DNA"/>
</dbReference>
<feature type="disulfide bond" description="Interchain (with Cys-424)" evidence="7">
    <location>
        <position position="174"/>
    </location>
</feature>
<keyword evidence="7" id="KW-1162">Viral penetration into host cytoplasm</keyword>